<sequence>MARLDRQTLHLINYQFRQVVRDDGHVASVTNERRAHQGFGCKTVFAAPTAESNCSPISAKAARWLIPPVPWAITLDVVVWLPRAQIQKLFGLQARRSSRVSLTTIPMKRFVKPSLLHG</sequence>
<dbReference type="EMBL" id="CP086136">
    <property type="protein sequence ID" value="UEM11419.1"/>
    <property type="molecule type" value="Genomic_DNA"/>
</dbReference>
<evidence type="ECO:0000313" key="3">
    <source>
        <dbReference type="Proteomes" id="UP000664702"/>
    </source>
</evidence>
<organism evidence="1">
    <name type="scientific">Bradyrhizobium barranii subsp. barranii</name>
    <dbReference type="NCBI Taxonomy" id="2823807"/>
    <lineage>
        <taxon>Bacteria</taxon>
        <taxon>Pseudomonadati</taxon>
        <taxon>Pseudomonadota</taxon>
        <taxon>Alphaproteobacteria</taxon>
        <taxon>Hyphomicrobiales</taxon>
        <taxon>Nitrobacteraceae</taxon>
        <taxon>Bradyrhizobium</taxon>
        <taxon>Bradyrhizobium barranii</taxon>
    </lineage>
</organism>
<reference evidence="2 3" key="2">
    <citation type="journal article" date="2022" name="Int. J. Syst. Evol. Microbiol.">
        <title>Strains of Bradyrhizobium barranii sp. nov. associated with legumes native to Canada are symbionts of soybeans and belong to different subspecies (subsp. barranii subsp. nov. and subsp. apii subsp. nov.) and symbiovars (sv. glycinearum and sv. septentrionale).</title>
        <authorList>
            <person name="Bromfield E.S.P."/>
            <person name="Cloutier S."/>
            <person name="Wasai-Hara S."/>
            <person name="Minamisawa K."/>
        </authorList>
    </citation>
    <scope>NUCLEOTIDE SEQUENCE [LARGE SCALE GENOMIC DNA]</scope>
    <source>
        <strain evidence="2 3">144S4</strain>
    </source>
</reference>
<protein>
    <submittedName>
        <fullName evidence="1">Uncharacterized protein</fullName>
    </submittedName>
</protein>
<dbReference type="EMBL" id="JAGEMI010000001">
    <property type="protein sequence ID" value="MBO1867901.1"/>
    <property type="molecule type" value="Genomic_DNA"/>
</dbReference>
<reference evidence="1" key="1">
    <citation type="submission" date="2021-03" db="EMBL/GenBank/DDBJ databases">
        <title>Whole Genome Sequence of Bradyrhizobium sp. Strain 144S4.</title>
        <authorList>
            <person name="Bromfield E.S.P."/>
            <person name="Cloutier S."/>
        </authorList>
    </citation>
    <scope>NUCLEOTIDE SEQUENCE [LARGE SCALE GENOMIC DNA]</scope>
    <source>
        <strain evidence="1">144S4</strain>
    </source>
</reference>
<gene>
    <name evidence="2" type="ORF">J4G43_044005</name>
    <name evidence="1" type="ORF">J4G43_45800</name>
</gene>
<dbReference type="AlphaFoldDB" id="A0A939MDK8"/>
<accession>A0A939MDK8</accession>
<dbReference type="Proteomes" id="UP000664702">
    <property type="component" value="Chromosome"/>
</dbReference>
<proteinExistence type="predicted"/>
<dbReference type="KEGG" id="bban:J4G43_044005"/>
<evidence type="ECO:0000313" key="2">
    <source>
        <dbReference type="EMBL" id="UEM11419.1"/>
    </source>
</evidence>
<name>A0A939MDK8_9BRAD</name>
<evidence type="ECO:0000313" key="1">
    <source>
        <dbReference type="EMBL" id="MBO1867901.1"/>
    </source>
</evidence>
<dbReference type="RefSeq" id="WP_208088612.1">
    <property type="nucleotide sequence ID" value="NZ_CP086136.1"/>
</dbReference>